<keyword evidence="5 8" id="KW-0456">Lyase</keyword>
<comment type="cofactor">
    <cofactor evidence="1 7 8">
        <name>pyridoxal 5'-phosphate</name>
        <dbReference type="ChEBI" id="CHEBI:597326"/>
    </cofactor>
</comment>
<dbReference type="GO" id="GO:0005829">
    <property type="term" value="C:cytosol"/>
    <property type="evidence" value="ECO:0000318"/>
    <property type="project" value="GO_Central"/>
</dbReference>
<sequence>MSREHCREEVLIAGCYCRFIQPIRELDFIHTVNELSFSAKILELPKTAGACIPGRGAEKAPAIMVHLSQIPSEQNVTAPLVEGLKKLTMAASSEEDAFTTSVYGSKFAAQDLPRHEMPEGEMPKEVAYRMIKDDLSLDGNPMLNLASFVTTYMEKEVEDLMTESFSKNFIDYEEYPQSADIQNRCVSMIGRLFNAPTNAEGDAAVGTSTVGSSEAIMLAVLAMKKRWKNARIAAGKSTNNPNIVMSSAVQVCWEKAARYFEVEEKYVYCTPDRYVIDPEETVNLVDENTIGICVILGTTYTGEYEDAKAVNDLLIKKNIDTVIHIDAASGGFVAPFVCPELEWDFRLEKVVSINTSGHKYGLVYPGVGWIVWRAPEYLPKELVFNINYLGADQASFTLNFSKGASQVIAQYYQLIRLGKKGYRSIMNNLTRTADYLSDSLQQLGFIIMSQKNGRGLPLVAFRIDPESDKHYDEFAIAHQLRQRGWVVPAYTMAPKTENLKMLRVVVREDFSKSRCDQLLNDIKLCCSVLNEMDKETIKKNQEYIKMHSTHVGKSKHNHPHYKNEKHSLQGKTGKTHAIC</sequence>
<dbReference type="FunFam" id="3.40.640.10:FF:000017">
    <property type="entry name" value="Glutamate decarboxylase"/>
    <property type="match status" value="1"/>
</dbReference>
<dbReference type="EMBL" id="CH476621">
    <property type="protein sequence ID" value="EDN91392.1"/>
    <property type="molecule type" value="Genomic_DNA"/>
</dbReference>
<evidence type="ECO:0000313" key="12">
    <source>
        <dbReference type="Proteomes" id="UP000001312"/>
    </source>
</evidence>
<dbReference type="AlphaFoldDB" id="A7E670"/>
<evidence type="ECO:0000256" key="5">
    <source>
        <dbReference type="ARBA" id="ARBA00023239"/>
    </source>
</evidence>
<evidence type="ECO:0000256" key="10">
    <source>
        <dbReference type="SAM" id="MobiDB-lite"/>
    </source>
</evidence>
<dbReference type="InParanoid" id="A7E670"/>
<evidence type="ECO:0000256" key="8">
    <source>
        <dbReference type="RuleBase" id="RU000382"/>
    </source>
</evidence>
<dbReference type="InterPro" id="IPR015424">
    <property type="entry name" value="PyrdxlP-dep_Trfase"/>
</dbReference>
<keyword evidence="4 7" id="KW-0663">Pyridoxal phosphate</keyword>
<evidence type="ECO:0000256" key="9">
    <source>
        <dbReference type="RuleBase" id="RU361171"/>
    </source>
</evidence>
<accession>A7E670</accession>
<evidence type="ECO:0000256" key="6">
    <source>
        <dbReference type="ARBA" id="ARBA00048868"/>
    </source>
</evidence>
<dbReference type="NCBIfam" id="TIGR01788">
    <property type="entry name" value="Glu-decarb-GAD"/>
    <property type="match status" value="1"/>
</dbReference>
<dbReference type="HOGENOM" id="CLU_019582_2_2_1"/>
<feature type="region of interest" description="Disordered" evidence="10">
    <location>
        <begin position="552"/>
        <end position="579"/>
    </location>
</feature>
<dbReference type="Proteomes" id="UP000001312">
    <property type="component" value="Unassembled WGS sequence"/>
</dbReference>
<dbReference type="OMA" id="ECRDKNM"/>
<dbReference type="GO" id="GO:0004351">
    <property type="term" value="F:glutamate decarboxylase activity"/>
    <property type="evidence" value="ECO:0000318"/>
    <property type="project" value="GO_Central"/>
</dbReference>
<dbReference type="GeneID" id="5494536"/>
<dbReference type="InterPro" id="IPR010107">
    <property type="entry name" value="Glutamate_decarboxylase"/>
</dbReference>
<dbReference type="GO" id="GO:0006538">
    <property type="term" value="P:L-glutamate catabolic process"/>
    <property type="evidence" value="ECO:0000318"/>
    <property type="project" value="GO_Central"/>
</dbReference>
<name>A7E670_SCLS1</name>
<dbReference type="Gene3D" id="3.40.640.10">
    <property type="entry name" value="Type I PLP-dependent aspartate aminotransferase-like (Major domain)"/>
    <property type="match status" value="1"/>
</dbReference>
<dbReference type="KEGG" id="ssl:SS1G_00795"/>
<dbReference type="PANTHER" id="PTHR43321:SF6">
    <property type="entry name" value="GLUTAMATE DECARBOXYLASE"/>
    <property type="match status" value="1"/>
</dbReference>
<evidence type="ECO:0000256" key="1">
    <source>
        <dbReference type="ARBA" id="ARBA00001933"/>
    </source>
</evidence>
<evidence type="ECO:0000256" key="3">
    <source>
        <dbReference type="ARBA" id="ARBA00012421"/>
    </source>
</evidence>
<dbReference type="SUPFAM" id="SSF53383">
    <property type="entry name" value="PLP-dependent transferases"/>
    <property type="match status" value="1"/>
</dbReference>
<organism evidence="11 12">
    <name type="scientific">Sclerotinia sclerotiorum (strain ATCC 18683 / 1980 / Ss-1)</name>
    <name type="common">White mold</name>
    <name type="synonym">Whetzelinia sclerotiorum</name>
    <dbReference type="NCBI Taxonomy" id="665079"/>
    <lineage>
        <taxon>Eukaryota</taxon>
        <taxon>Fungi</taxon>
        <taxon>Dikarya</taxon>
        <taxon>Ascomycota</taxon>
        <taxon>Pezizomycotina</taxon>
        <taxon>Leotiomycetes</taxon>
        <taxon>Helotiales</taxon>
        <taxon>Sclerotiniaceae</taxon>
        <taxon>Sclerotinia</taxon>
    </lineage>
</organism>
<reference evidence="12" key="1">
    <citation type="journal article" date="2011" name="PLoS Genet.">
        <title>Genomic analysis of the necrotrophic fungal pathogens Sclerotinia sclerotiorum and Botrytis cinerea.</title>
        <authorList>
            <person name="Amselem J."/>
            <person name="Cuomo C.A."/>
            <person name="van Kan J.A."/>
            <person name="Viaud M."/>
            <person name="Benito E.P."/>
            <person name="Couloux A."/>
            <person name="Coutinho P.M."/>
            <person name="de Vries R.P."/>
            <person name="Dyer P.S."/>
            <person name="Fillinger S."/>
            <person name="Fournier E."/>
            <person name="Gout L."/>
            <person name="Hahn M."/>
            <person name="Kohn L."/>
            <person name="Lapalu N."/>
            <person name="Plummer K.M."/>
            <person name="Pradier J.M."/>
            <person name="Quevillon E."/>
            <person name="Sharon A."/>
            <person name="Simon A."/>
            <person name="ten Have A."/>
            <person name="Tudzynski B."/>
            <person name="Tudzynski P."/>
            <person name="Wincker P."/>
            <person name="Andrew M."/>
            <person name="Anthouard V."/>
            <person name="Beever R.E."/>
            <person name="Beffa R."/>
            <person name="Benoit I."/>
            <person name="Bouzid O."/>
            <person name="Brault B."/>
            <person name="Chen Z."/>
            <person name="Choquer M."/>
            <person name="Collemare J."/>
            <person name="Cotton P."/>
            <person name="Danchin E.G."/>
            <person name="Da Silva C."/>
            <person name="Gautier A."/>
            <person name="Giraud C."/>
            <person name="Giraud T."/>
            <person name="Gonzalez C."/>
            <person name="Grossetete S."/>
            <person name="Guldener U."/>
            <person name="Henrissat B."/>
            <person name="Howlett B.J."/>
            <person name="Kodira C."/>
            <person name="Kretschmer M."/>
            <person name="Lappartient A."/>
            <person name="Leroch M."/>
            <person name="Levis C."/>
            <person name="Mauceli E."/>
            <person name="Neuveglise C."/>
            <person name="Oeser B."/>
            <person name="Pearson M."/>
            <person name="Poulain J."/>
            <person name="Poussereau N."/>
            <person name="Quesneville H."/>
            <person name="Rascle C."/>
            <person name="Schumacher J."/>
            <person name="Segurens B."/>
            <person name="Sexton A."/>
            <person name="Silva E."/>
            <person name="Sirven C."/>
            <person name="Soanes D.M."/>
            <person name="Talbot N.J."/>
            <person name="Templeton M."/>
            <person name="Yandava C."/>
            <person name="Yarden O."/>
            <person name="Zeng Q."/>
            <person name="Rollins J.A."/>
            <person name="Lebrun M.H."/>
            <person name="Dickman M."/>
        </authorList>
    </citation>
    <scope>NUCLEOTIDE SEQUENCE [LARGE SCALE GENOMIC DNA]</scope>
    <source>
        <strain evidence="12">ATCC 18683 / 1980 / Ss-1</strain>
    </source>
</reference>
<proteinExistence type="inferred from homology"/>
<comment type="similarity">
    <text evidence="2 8">Belongs to the group II decarboxylase family.</text>
</comment>
<dbReference type="GO" id="GO:0030170">
    <property type="term" value="F:pyridoxal phosphate binding"/>
    <property type="evidence" value="ECO:0007669"/>
    <property type="project" value="InterPro"/>
</dbReference>
<protein>
    <recommendedName>
        <fullName evidence="3 9">Glutamate decarboxylase</fullName>
        <ecNumber evidence="3 9">4.1.1.15</ecNumber>
    </recommendedName>
</protein>
<dbReference type="FunFam" id="4.10.280.50:FF:000001">
    <property type="entry name" value="Glutamate decarboxylase"/>
    <property type="match status" value="1"/>
</dbReference>
<keyword evidence="9" id="KW-0210">Decarboxylase</keyword>
<evidence type="ECO:0000256" key="4">
    <source>
        <dbReference type="ARBA" id="ARBA00022898"/>
    </source>
</evidence>
<gene>
    <name evidence="11" type="ORF">SS1G_00795</name>
</gene>
<dbReference type="InterPro" id="IPR015421">
    <property type="entry name" value="PyrdxlP-dep_Trfase_major"/>
</dbReference>
<dbReference type="FunFam" id="3.90.1150.160:FF:000004">
    <property type="entry name" value="Glutamate decarboxylase"/>
    <property type="match status" value="1"/>
</dbReference>
<dbReference type="PANTHER" id="PTHR43321">
    <property type="entry name" value="GLUTAMATE DECARBOXYLASE"/>
    <property type="match status" value="1"/>
</dbReference>
<dbReference type="Pfam" id="PF00282">
    <property type="entry name" value="Pyridoxal_deC"/>
    <property type="match status" value="1"/>
</dbReference>
<feature type="modified residue" description="N6-(pyridoxal phosphate)lysine" evidence="7">
    <location>
        <position position="359"/>
    </location>
</feature>
<evidence type="ECO:0000313" key="11">
    <source>
        <dbReference type="EMBL" id="EDN91392.1"/>
    </source>
</evidence>
<keyword evidence="12" id="KW-1185">Reference proteome</keyword>
<comment type="catalytic activity">
    <reaction evidence="6 9">
        <text>L-glutamate + H(+) = 4-aminobutanoate + CO2</text>
        <dbReference type="Rhea" id="RHEA:17785"/>
        <dbReference type="ChEBI" id="CHEBI:15378"/>
        <dbReference type="ChEBI" id="CHEBI:16526"/>
        <dbReference type="ChEBI" id="CHEBI:29985"/>
        <dbReference type="ChEBI" id="CHEBI:59888"/>
        <dbReference type="EC" id="4.1.1.15"/>
    </reaction>
</comment>
<dbReference type="EC" id="4.1.1.15" evidence="3 9"/>
<dbReference type="RefSeq" id="XP_001598706.1">
    <property type="nucleotide sequence ID" value="XM_001598656.1"/>
</dbReference>
<dbReference type="Gene3D" id="4.10.280.50">
    <property type="match status" value="1"/>
</dbReference>
<dbReference type="InterPro" id="IPR002129">
    <property type="entry name" value="PyrdxlP-dep_de-COase"/>
</dbReference>
<dbReference type="eggNOG" id="KOG1383">
    <property type="taxonomic scope" value="Eukaryota"/>
</dbReference>
<dbReference type="Gene3D" id="3.90.1150.160">
    <property type="match status" value="1"/>
</dbReference>
<dbReference type="STRING" id="665079.A7E670"/>
<evidence type="ECO:0000256" key="2">
    <source>
        <dbReference type="ARBA" id="ARBA00009533"/>
    </source>
</evidence>
<evidence type="ECO:0000256" key="7">
    <source>
        <dbReference type="PIRSR" id="PIRSR602129-50"/>
    </source>
</evidence>